<reference evidence="1" key="1">
    <citation type="submission" date="2018-02" db="EMBL/GenBank/DDBJ databases">
        <title>Rhizophora mucronata_Transcriptome.</title>
        <authorList>
            <person name="Meera S.P."/>
            <person name="Sreeshan A."/>
            <person name="Augustine A."/>
        </authorList>
    </citation>
    <scope>NUCLEOTIDE SEQUENCE</scope>
    <source>
        <tissue evidence="1">Leaf</tissue>
    </source>
</reference>
<organism evidence="1">
    <name type="scientific">Rhizophora mucronata</name>
    <name type="common">Asiatic mangrove</name>
    <dbReference type="NCBI Taxonomy" id="61149"/>
    <lineage>
        <taxon>Eukaryota</taxon>
        <taxon>Viridiplantae</taxon>
        <taxon>Streptophyta</taxon>
        <taxon>Embryophyta</taxon>
        <taxon>Tracheophyta</taxon>
        <taxon>Spermatophyta</taxon>
        <taxon>Magnoliopsida</taxon>
        <taxon>eudicotyledons</taxon>
        <taxon>Gunneridae</taxon>
        <taxon>Pentapetalae</taxon>
        <taxon>rosids</taxon>
        <taxon>fabids</taxon>
        <taxon>Malpighiales</taxon>
        <taxon>Rhizophoraceae</taxon>
        <taxon>Rhizophora</taxon>
    </lineage>
</organism>
<evidence type="ECO:0000313" key="1">
    <source>
        <dbReference type="EMBL" id="MBX02816.1"/>
    </source>
</evidence>
<proteinExistence type="predicted"/>
<protein>
    <submittedName>
        <fullName evidence="1">Uncharacterized protein</fullName>
    </submittedName>
</protein>
<sequence length="111" mass="11687">MTFFGSVAATARIASAASAPPTAFVLSRLFSSSQSSHQNTKPQNSFLSVSSSPLYSLACFGLVKNLAQPSSAIIMGASTSDHKPTSHVTSLTSTHLVVNKKIGFLWIKLES</sequence>
<name>A0A2P2KAU2_RHIMU</name>
<dbReference type="AlphaFoldDB" id="A0A2P2KAU2"/>
<accession>A0A2P2KAU2</accession>
<dbReference type="EMBL" id="GGEC01022332">
    <property type="protein sequence ID" value="MBX02816.1"/>
    <property type="molecule type" value="Transcribed_RNA"/>
</dbReference>